<name>A0AAN9W3X0_9ORTH</name>
<evidence type="ECO:0000313" key="3">
    <source>
        <dbReference type="Proteomes" id="UP001378592"/>
    </source>
</evidence>
<accession>A0AAN9W3X0</accession>
<feature type="compositionally biased region" description="Pro residues" evidence="1">
    <location>
        <begin position="47"/>
        <end position="56"/>
    </location>
</feature>
<dbReference type="Proteomes" id="UP001378592">
    <property type="component" value="Unassembled WGS sequence"/>
</dbReference>
<dbReference type="AlphaFoldDB" id="A0AAN9W3X0"/>
<keyword evidence="3" id="KW-1185">Reference proteome</keyword>
<proteinExistence type="predicted"/>
<feature type="compositionally biased region" description="Pro residues" evidence="1">
    <location>
        <begin position="70"/>
        <end position="79"/>
    </location>
</feature>
<comment type="caution">
    <text evidence="2">The sequence shown here is derived from an EMBL/GenBank/DDBJ whole genome shotgun (WGS) entry which is preliminary data.</text>
</comment>
<gene>
    <name evidence="2" type="ORF">R5R35_006613</name>
</gene>
<sequence length="273" mass="30093">MEDLWQHTQKQWLKNLLLAYKTPPAPPPPLGATTVLPGGRAAAQQQPLPPAPPPLARPCVAGGKPRRTRPAPPTLPATPTPRRAARAPSRTAPARSHPRAPYARARRPWGVRCGTALATAARACPSLRTHGPPSARASERPWFAPRSMPGRWSSAMSLRRRGTRVRSGSAPAPSLAFRVRDLQLVQKLARSSRISSGCRRAEFSTHRSLQLCVIIQLRVAERITKLPFSSPFTCSPKIRRNCFVFEVQIKSVFTLHLTVQYPMLMVPSTIVMQ</sequence>
<organism evidence="2 3">
    <name type="scientific">Gryllus longicercus</name>
    <dbReference type="NCBI Taxonomy" id="2509291"/>
    <lineage>
        <taxon>Eukaryota</taxon>
        <taxon>Metazoa</taxon>
        <taxon>Ecdysozoa</taxon>
        <taxon>Arthropoda</taxon>
        <taxon>Hexapoda</taxon>
        <taxon>Insecta</taxon>
        <taxon>Pterygota</taxon>
        <taxon>Neoptera</taxon>
        <taxon>Polyneoptera</taxon>
        <taxon>Orthoptera</taxon>
        <taxon>Ensifera</taxon>
        <taxon>Gryllidea</taxon>
        <taxon>Grylloidea</taxon>
        <taxon>Gryllidae</taxon>
        <taxon>Gryllinae</taxon>
        <taxon>Gryllus</taxon>
    </lineage>
</organism>
<reference evidence="2 3" key="1">
    <citation type="submission" date="2024-03" db="EMBL/GenBank/DDBJ databases">
        <title>The genome assembly and annotation of the cricket Gryllus longicercus Weissman &amp; Gray.</title>
        <authorList>
            <person name="Szrajer S."/>
            <person name="Gray D."/>
            <person name="Ylla G."/>
        </authorList>
    </citation>
    <scope>NUCLEOTIDE SEQUENCE [LARGE SCALE GENOMIC DNA]</scope>
    <source>
        <strain evidence="2">DAG 2021-001</strain>
        <tissue evidence="2">Whole body minus gut</tissue>
    </source>
</reference>
<protein>
    <submittedName>
        <fullName evidence="2">Uncharacterized protein</fullName>
    </submittedName>
</protein>
<evidence type="ECO:0000256" key="1">
    <source>
        <dbReference type="SAM" id="MobiDB-lite"/>
    </source>
</evidence>
<evidence type="ECO:0000313" key="2">
    <source>
        <dbReference type="EMBL" id="KAK7869154.1"/>
    </source>
</evidence>
<feature type="compositionally biased region" description="Low complexity" evidence="1">
    <location>
        <begin position="80"/>
        <end position="103"/>
    </location>
</feature>
<dbReference type="EMBL" id="JAZDUA010000079">
    <property type="protein sequence ID" value="KAK7869154.1"/>
    <property type="molecule type" value="Genomic_DNA"/>
</dbReference>
<feature type="compositionally biased region" description="Low complexity" evidence="1">
    <location>
        <begin position="31"/>
        <end position="46"/>
    </location>
</feature>
<feature type="region of interest" description="Disordered" evidence="1">
    <location>
        <begin position="21"/>
        <end position="103"/>
    </location>
</feature>